<dbReference type="EMBL" id="CAJRAF010000001">
    <property type="protein sequence ID" value="CAG4992616.1"/>
    <property type="molecule type" value="Genomic_DNA"/>
</dbReference>
<keyword evidence="1" id="KW-0472">Membrane</keyword>
<keyword evidence="3" id="KW-1185">Reference proteome</keyword>
<dbReference type="Proteomes" id="UP000680038">
    <property type="component" value="Unassembled WGS sequence"/>
</dbReference>
<accession>A0A916N4N2</accession>
<evidence type="ECO:0000313" key="3">
    <source>
        <dbReference type="Proteomes" id="UP000680038"/>
    </source>
</evidence>
<evidence type="ECO:0000313" key="2">
    <source>
        <dbReference type="EMBL" id="CAG4992616.1"/>
    </source>
</evidence>
<evidence type="ECO:0000256" key="1">
    <source>
        <dbReference type="SAM" id="Phobius"/>
    </source>
</evidence>
<keyword evidence="1" id="KW-0812">Transmembrane</keyword>
<comment type="caution">
    <text evidence="2">The sequence shown here is derived from an EMBL/GenBank/DDBJ whole genome shotgun (WGS) entry which is preliminary data.</text>
</comment>
<sequence>MCNLDHNRNQKTRPWEVLVILLIWLMAAALVYIVFRKATIELNIK</sequence>
<keyword evidence="1" id="KW-1133">Transmembrane helix</keyword>
<organism evidence="2 3">
    <name type="scientific">Dyadobacter helix</name>
    <dbReference type="NCBI Taxonomy" id="2822344"/>
    <lineage>
        <taxon>Bacteria</taxon>
        <taxon>Pseudomonadati</taxon>
        <taxon>Bacteroidota</taxon>
        <taxon>Cytophagia</taxon>
        <taxon>Cytophagales</taxon>
        <taxon>Spirosomataceae</taxon>
        <taxon>Dyadobacter</taxon>
    </lineage>
</organism>
<proteinExistence type="predicted"/>
<feature type="transmembrane region" description="Helical" evidence="1">
    <location>
        <begin position="17"/>
        <end position="35"/>
    </location>
</feature>
<protein>
    <submittedName>
        <fullName evidence="2">Uncharacterized protein</fullName>
    </submittedName>
</protein>
<name>A0A916N4N2_9BACT</name>
<gene>
    <name evidence="2" type="ORF">DYBT9275_00998</name>
</gene>
<dbReference type="AlphaFoldDB" id="A0A916N4N2"/>
<dbReference type="RefSeq" id="WP_215237698.1">
    <property type="nucleotide sequence ID" value="NZ_CAJRAF010000001.1"/>
</dbReference>
<reference evidence="2" key="1">
    <citation type="submission" date="2021-04" db="EMBL/GenBank/DDBJ databases">
        <authorList>
            <person name="Rodrigo-Torres L."/>
            <person name="Arahal R. D."/>
            <person name="Lucena T."/>
        </authorList>
    </citation>
    <scope>NUCLEOTIDE SEQUENCE</scope>
    <source>
        <strain evidence="2">CECT 9275</strain>
    </source>
</reference>